<feature type="transmembrane region" description="Helical" evidence="2">
    <location>
        <begin position="33"/>
        <end position="49"/>
    </location>
</feature>
<feature type="transmembrane region" description="Helical" evidence="2">
    <location>
        <begin position="171"/>
        <end position="189"/>
    </location>
</feature>
<proteinExistence type="predicted"/>
<feature type="transmembrane region" description="Helical" evidence="2">
    <location>
        <begin position="196"/>
        <end position="217"/>
    </location>
</feature>
<evidence type="ECO:0000259" key="3">
    <source>
        <dbReference type="Pfam" id="PF07786"/>
    </source>
</evidence>
<dbReference type="Pfam" id="PF07786">
    <property type="entry name" value="HGSNAT_cat"/>
    <property type="match status" value="1"/>
</dbReference>
<accession>A0ABQ5MTT8</accession>
<dbReference type="InterPro" id="IPR012429">
    <property type="entry name" value="HGSNAT_cat"/>
</dbReference>
<protein>
    <recommendedName>
        <fullName evidence="3">Heparan-alpha-glucosaminide N-acetyltransferase catalytic domain-containing protein</fullName>
    </recommendedName>
</protein>
<name>A0ABQ5MTT8_9MICC</name>
<feature type="transmembrane region" description="Helical" evidence="2">
    <location>
        <begin position="69"/>
        <end position="86"/>
    </location>
</feature>
<feature type="compositionally biased region" description="Basic residues" evidence="1">
    <location>
        <begin position="332"/>
        <end position="353"/>
    </location>
</feature>
<feature type="transmembrane region" description="Helical" evidence="2">
    <location>
        <begin position="115"/>
        <end position="132"/>
    </location>
</feature>
<dbReference type="Proteomes" id="UP001209654">
    <property type="component" value="Unassembled WGS sequence"/>
</dbReference>
<reference evidence="4 5" key="1">
    <citation type="journal article" date="2023" name="Int. J. Syst. Evol. Microbiol.">
        <title>Arthrobacter mangrovi sp. nov., an actinobacterium isolated from the rhizosphere of a mangrove.</title>
        <authorList>
            <person name="Hamada M."/>
            <person name="Saitou S."/>
            <person name="Enomoto N."/>
            <person name="Nanri K."/>
            <person name="Hidaka K."/>
            <person name="Miura T."/>
            <person name="Tamura T."/>
        </authorList>
    </citation>
    <scope>NUCLEOTIDE SEQUENCE [LARGE SCALE GENOMIC DNA]</scope>
    <source>
        <strain evidence="4 5">NBRC 112813</strain>
    </source>
</reference>
<feature type="transmembrane region" description="Helical" evidence="2">
    <location>
        <begin position="92"/>
        <end position="110"/>
    </location>
</feature>
<evidence type="ECO:0000313" key="5">
    <source>
        <dbReference type="Proteomes" id="UP001209654"/>
    </source>
</evidence>
<feature type="region of interest" description="Disordered" evidence="1">
    <location>
        <begin position="262"/>
        <end position="355"/>
    </location>
</feature>
<evidence type="ECO:0000256" key="1">
    <source>
        <dbReference type="SAM" id="MobiDB-lite"/>
    </source>
</evidence>
<evidence type="ECO:0000256" key="2">
    <source>
        <dbReference type="SAM" id="Phobius"/>
    </source>
</evidence>
<comment type="caution">
    <text evidence="4">The sequence shown here is derived from an EMBL/GenBank/DDBJ whole genome shotgun (WGS) entry which is preliminary data.</text>
</comment>
<feature type="region of interest" description="Disordered" evidence="1">
    <location>
        <begin position="367"/>
        <end position="436"/>
    </location>
</feature>
<keyword evidence="2" id="KW-0812">Transmembrane</keyword>
<dbReference type="RefSeq" id="WP_264795518.1">
    <property type="nucleotide sequence ID" value="NZ_BRVS01000007.1"/>
</dbReference>
<feature type="domain" description="Heparan-alpha-glucosaminide N-acetyltransferase catalytic" evidence="3">
    <location>
        <begin position="1"/>
        <end position="193"/>
    </location>
</feature>
<evidence type="ECO:0000313" key="4">
    <source>
        <dbReference type="EMBL" id="GLB67387.1"/>
    </source>
</evidence>
<feature type="compositionally biased region" description="Low complexity" evidence="1">
    <location>
        <begin position="275"/>
        <end position="292"/>
    </location>
</feature>
<sequence length="436" mass="45865">MDVARGVALIGIVIINLLPSGGAADVVWTLTGGRAAALFALIAGFSIALQSGGRRPPTGRAMTATRAALALRGLMILGMGLLLGYTDTPLDIILPYYGVLFLLAIPLLGLGRRTLLALAVIFAVLGPIAMQLDRAWWPDRPQIDAGYTFGLAAAHPGTFLTDMLLTGVYPALPWLAYICVGLAVGRLNLASRKVAAVLLAAGTALTAFMWALSAFLLGPGGGYERLIAATPLLNRDQINQFLLQGEAPGADDLPTTTGWWLTILTPTPTHPPPSSAASEPPSPSSARYCSSSRTWAGPPLPWPRQLDDPDPLLRPRNHPGHGHPGPGASDHGHHHPNHRLPPRRRPLAQHHRQRPLEAVAAAATGWLRTPVLTGHRPGRRTGEGRQVPESSTSSGHERALEGGPRGDDSRGDGTPAGEAQEPDLVTGRSGPSGQPG</sequence>
<keyword evidence="2" id="KW-1133">Transmembrane helix</keyword>
<feature type="compositionally biased region" description="Basic and acidic residues" evidence="1">
    <location>
        <begin position="395"/>
        <end position="411"/>
    </location>
</feature>
<keyword evidence="5" id="KW-1185">Reference proteome</keyword>
<organism evidence="4 5">
    <name type="scientific">Arthrobacter mangrovi</name>
    <dbReference type="NCBI Taxonomy" id="2966350"/>
    <lineage>
        <taxon>Bacteria</taxon>
        <taxon>Bacillati</taxon>
        <taxon>Actinomycetota</taxon>
        <taxon>Actinomycetes</taxon>
        <taxon>Micrococcales</taxon>
        <taxon>Micrococcaceae</taxon>
        <taxon>Arthrobacter</taxon>
    </lineage>
</organism>
<keyword evidence="2" id="KW-0472">Membrane</keyword>
<dbReference type="EMBL" id="BRVS01000007">
    <property type="protein sequence ID" value="GLB67387.1"/>
    <property type="molecule type" value="Genomic_DNA"/>
</dbReference>
<gene>
    <name evidence="4" type="ORF">AHIS1636_18270</name>
</gene>